<dbReference type="Gene3D" id="1.10.10.10">
    <property type="entry name" value="Winged helix-like DNA-binding domain superfamily/Winged helix DNA-binding domain"/>
    <property type="match status" value="1"/>
</dbReference>
<reference evidence="5 6" key="1">
    <citation type="submission" date="2020-03" db="EMBL/GenBank/DDBJ databases">
        <title>Vagococcus sp. nov., isolated from beetles.</title>
        <authorList>
            <person name="Hyun D.-W."/>
            <person name="Bae J.-W."/>
        </authorList>
    </citation>
    <scope>NUCLEOTIDE SEQUENCE [LARGE SCALE GENOMIC DNA]</scope>
    <source>
        <strain evidence="5 6">HDW17A</strain>
    </source>
</reference>
<proteinExistence type="predicted"/>
<evidence type="ECO:0000256" key="2">
    <source>
        <dbReference type="ARBA" id="ARBA00023125"/>
    </source>
</evidence>
<name>A0A6G8AN75_9ENTE</name>
<organism evidence="5 6">
    <name type="scientific">Vagococcus coleopterorum</name>
    <dbReference type="NCBI Taxonomy" id="2714946"/>
    <lineage>
        <taxon>Bacteria</taxon>
        <taxon>Bacillati</taxon>
        <taxon>Bacillota</taxon>
        <taxon>Bacilli</taxon>
        <taxon>Lactobacillales</taxon>
        <taxon>Enterococcaceae</taxon>
        <taxon>Vagococcus</taxon>
    </lineage>
</organism>
<accession>A0A6G8AN75</accession>
<dbReference type="KEGG" id="vah:G7081_04865"/>
<gene>
    <name evidence="5" type="ORF">G7081_04865</name>
</gene>
<evidence type="ECO:0000256" key="1">
    <source>
        <dbReference type="ARBA" id="ARBA00023015"/>
    </source>
</evidence>
<dbReference type="SUPFAM" id="SSF46785">
    <property type="entry name" value="Winged helix' DNA-binding domain"/>
    <property type="match status" value="1"/>
</dbReference>
<feature type="domain" description="HTH hxlR-type" evidence="4">
    <location>
        <begin position="15"/>
        <end position="111"/>
    </location>
</feature>
<keyword evidence="1" id="KW-0805">Transcription regulation</keyword>
<dbReference type="PANTHER" id="PTHR33204">
    <property type="entry name" value="TRANSCRIPTIONAL REGULATOR, MARR FAMILY"/>
    <property type="match status" value="1"/>
</dbReference>
<dbReference type="GO" id="GO:0003677">
    <property type="term" value="F:DNA binding"/>
    <property type="evidence" value="ECO:0007669"/>
    <property type="project" value="UniProtKB-KW"/>
</dbReference>
<sequence length="111" mass="13025">MSEKENECGEKFQLCPKFEKTFSMLGKRWNGLIIDVLLETGPQRYNELAEKIPMVSDRVLVERLKELEAFGVVERHEDDNNSKKVEYALTEQGQDLKEVMSEIQDWAVKWM</sequence>
<evidence type="ECO:0000313" key="6">
    <source>
        <dbReference type="Proteomes" id="UP000500890"/>
    </source>
</evidence>
<dbReference type="PANTHER" id="PTHR33204:SF37">
    <property type="entry name" value="HTH-TYPE TRANSCRIPTIONAL REGULATOR YODB"/>
    <property type="match status" value="1"/>
</dbReference>
<evidence type="ECO:0000259" key="4">
    <source>
        <dbReference type="PROSITE" id="PS51118"/>
    </source>
</evidence>
<keyword evidence="6" id="KW-1185">Reference proteome</keyword>
<evidence type="ECO:0000313" key="5">
    <source>
        <dbReference type="EMBL" id="QIL46447.1"/>
    </source>
</evidence>
<dbReference type="InterPro" id="IPR036390">
    <property type="entry name" value="WH_DNA-bd_sf"/>
</dbReference>
<dbReference type="Pfam" id="PF01638">
    <property type="entry name" value="HxlR"/>
    <property type="match status" value="1"/>
</dbReference>
<dbReference type="AlphaFoldDB" id="A0A6G8AN75"/>
<keyword evidence="3" id="KW-0804">Transcription</keyword>
<dbReference type="EMBL" id="CP049886">
    <property type="protein sequence ID" value="QIL46447.1"/>
    <property type="molecule type" value="Genomic_DNA"/>
</dbReference>
<dbReference type="InterPro" id="IPR002577">
    <property type="entry name" value="HTH_HxlR"/>
</dbReference>
<protein>
    <submittedName>
        <fullName evidence="5">Helix-turn-helix transcriptional regulator</fullName>
    </submittedName>
</protein>
<evidence type="ECO:0000256" key="3">
    <source>
        <dbReference type="ARBA" id="ARBA00023163"/>
    </source>
</evidence>
<dbReference type="InterPro" id="IPR036388">
    <property type="entry name" value="WH-like_DNA-bd_sf"/>
</dbReference>
<dbReference type="PROSITE" id="PS51118">
    <property type="entry name" value="HTH_HXLR"/>
    <property type="match status" value="1"/>
</dbReference>
<dbReference type="Proteomes" id="UP000500890">
    <property type="component" value="Chromosome"/>
</dbReference>
<keyword evidence="2" id="KW-0238">DNA-binding</keyword>
<dbReference type="RefSeq" id="WP_166007836.1">
    <property type="nucleotide sequence ID" value="NZ_CP049886.1"/>
</dbReference>